<dbReference type="Proteomes" id="UP000276128">
    <property type="component" value="Unassembled WGS sequence"/>
</dbReference>
<dbReference type="SUPFAM" id="SSF56954">
    <property type="entry name" value="Outer membrane efflux proteins (OEP)"/>
    <property type="match status" value="1"/>
</dbReference>
<name>A0A3S0A7N0_9BACL</name>
<feature type="coiled-coil region" evidence="1">
    <location>
        <begin position="176"/>
        <end position="203"/>
    </location>
</feature>
<gene>
    <name evidence="3" type="ORF">EJQ19_01320</name>
</gene>
<dbReference type="AlphaFoldDB" id="A0A3S0A7N0"/>
<feature type="coiled-coil region" evidence="1">
    <location>
        <begin position="58"/>
        <end position="92"/>
    </location>
</feature>
<accession>A0A3S0A7N0</accession>
<feature type="coiled-coil region" evidence="1">
    <location>
        <begin position="712"/>
        <end position="758"/>
    </location>
</feature>
<evidence type="ECO:0000256" key="2">
    <source>
        <dbReference type="SAM" id="MobiDB-lite"/>
    </source>
</evidence>
<dbReference type="EMBL" id="RXHU01000006">
    <property type="protein sequence ID" value="RTE11598.1"/>
    <property type="molecule type" value="Genomic_DNA"/>
</dbReference>
<evidence type="ECO:0000313" key="3">
    <source>
        <dbReference type="EMBL" id="RTE11598.1"/>
    </source>
</evidence>
<dbReference type="Gene3D" id="1.20.1600.10">
    <property type="entry name" value="Outer membrane efflux proteins (OEP)"/>
    <property type="match status" value="1"/>
</dbReference>
<organism evidence="3 4">
    <name type="scientific">Paenibacillus whitsoniae</name>
    <dbReference type="NCBI Taxonomy" id="2496558"/>
    <lineage>
        <taxon>Bacteria</taxon>
        <taxon>Bacillati</taxon>
        <taxon>Bacillota</taxon>
        <taxon>Bacilli</taxon>
        <taxon>Bacillales</taxon>
        <taxon>Paenibacillaceae</taxon>
        <taxon>Paenibacillus</taxon>
    </lineage>
</organism>
<evidence type="ECO:0000256" key="1">
    <source>
        <dbReference type="SAM" id="Coils"/>
    </source>
</evidence>
<reference evidence="3 4" key="1">
    <citation type="submission" date="2018-12" db="EMBL/GenBank/DDBJ databases">
        <title>Bacillus ochoae sp. nov., Paenibacillus whitsoniae sp. nov., Paenibacillus spiritus sp. nov. Isolated from the Mars Exploration Rover during spacecraft assembly.</title>
        <authorList>
            <person name="Seuylemezian A."/>
            <person name="Vaishampayan P."/>
        </authorList>
    </citation>
    <scope>NUCLEOTIDE SEQUENCE [LARGE SCALE GENOMIC DNA]</scope>
    <source>
        <strain evidence="3 4">MER 54</strain>
    </source>
</reference>
<comment type="caution">
    <text evidence="3">The sequence shown here is derived from an EMBL/GenBank/DDBJ whole genome shotgun (WGS) entry which is preliminary data.</text>
</comment>
<feature type="compositionally biased region" description="Gly residues" evidence="2">
    <location>
        <begin position="578"/>
        <end position="599"/>
    </location>
</feature>
<evidence type="ECO:0000313" key="4">
    <source>
        <dbReference type="Proteomes" id="UP000276128"/>
    </source>
</evidence>
<keyword evidence="4" id="KW-1185">Reference proteome</keyword>
<feature type="region of interest" description="Disordered" evidence="2">
    <location>
        <begin position="563"/>
        <end position="607"/>
    </location>
</feature>
<feature type="non-terminal residue" evidence="3">
    <location>
        <position position="797"/>
    </location>
</feature>
<proteinExistence type="predicted"/>
<protein>
    <submittedName>
        <fullName evidence="3">Uncharacterized protein</fullName>
    </submittedName>
</protein>
<keyword evidence="1" id="KW-0175">Coiled coil</keyword>
<sequence>MRAEGFVLKRLHVFKIGLALVLGTASLLPAGLRAEAASVKSLTLKEAMERGVKVSAQMRDAKNDILKKQLELEQAQQAVKSEEAKAQGLFAKAHNLNQDMSVKMKVPDARSQLFISRETFRQTATNVGYEVEKAYLTAYQDLSAEGRSRTKLEQAKAALDGVRTKRKYNLASPEDQDKAEKALEEANSNYKQAQLTAKASRLALGKLLQLDMENPVALEFRPFWANLNQAALPALIDRGQKTTLSLLKDTESRRLADEKLNVTKDLLSSKFGPARMRVMEAMYKNPDIDMDLFQSSYDATLTQVKQDWQGYFWLLGFIPIPKSLLQGEFDGLRYLDDLHNALPIATIEQGKATQQEKDSRTAVIADIRGAFLEAKGTEETYAQALRDRDRAVDELAKANQKAKLSLIKQDELQSFKDAVTQAEQSIQLAQIGYMLAIGKLDTATGGAVSRTYRDGIIPYHDLDDGLSAVKTQKPKAPLGTWKIKQAVGPLLSDFSVTVSKKLGATEYAVFTKDGKRIGKKMKVNKPLRNLALKFSDPDSLKVVLYAKGKKIIELPLEGKGSAGQLVDPAQDGEAAAGEGNGGSGNGGSGAGQGAGTGDGDNGEGDAAGTEAGLGTVIIGTFKVNLDALTPEAFNAASATMTESGQGMLYKPDAPGASWIGMDNITDSDALANPPSSAVLSPTALAAIKLTVAIDKPGEIASTQTPEELAKQIETLKKDVLKLEEDKAAAVTAMKLMDIASLSAQLKEAQAKLGMMEALQKGDSQAALAQMALVNNPDALVAAMAEEASEPEPGNGTG</sequence>